<dbReference type="STRING" id="1435377.SUSAZ_04275"/>
<dbReference type="RefSeq" id="WP_015385522.1">
    <property type="nucleotide sequence ID" value="NZ_BHWZ01000001.1"/>
</dbReference>
<accession>A0A0U3H9E4</accession>
<dbReference type="Proteomes" id="UP000065473">
    <property type="component" value="Chromosome"/>
</dbReference>
<dbReference type="AlphaFoldDB" id="A0A0U3H9E4"/>
<dbReference type="PaxDb" id="1435377-SUSAZ_04275"/>
<dbReference type="Proteomes" id="UP000060043">
    <property type="component" value="Chromosome"/>
</dbReference>
<reference evidence="3 4" key="1">
    <citation type="submission" date="2015-12" db="EMBL/GenBank/DDBJ databases">
        <title>A stable core within a dynamic pangenome in Sulfolobus acidocaldarius.</title>
        <authorList>
            <person name="Anderson R."/>
            <person name="Kouris A."/>
            <person name="Seward C."/>
            <person name="Campbell K."/>
            <person name="Whitaker R."/>
        </authorList>
    </citation>
    <scope>NUCLEOTIDE SEQUENCE [LARGE SCALE GENOMIC DNA]</scope>
    <source>
        <strain evidence="1 4">GG12-C01-09</strain>
        <strain evidence="2 3">NG05B_CO5_07</strain>
    </source>
</reference>
<gene>
    <name evidence="1" type="ORF">ATY89_01775</name>
    <name evidence="2" type="ORF">ATZ20_04810</name>
</gene>
<dbReference type="OrthoDB" id="34441at2157"/>
<protein>
    <submittedName>
        <fullName evidence="2">Uncharacterized protein</fullName>
    </submittedName>
</protein>
<proteinExistence type="predicted"/>
<sequence>MLISMPTVIKRNTDNYVVYIAVIPPLITHGEIIQKLSSSMDIQDACRGYSKAMCYCMVYGGIVVEFENGEFTHITVEGFVSNGSNGDVFTLNKFLQNPYSCYAFNEDVLCFSLSKPFGSSRFIDNIGLRYIID</sequence>
<name>A0A0U3H9E4_9CREN</name>
<evidence type="ECO:0000313" key="1">
    <source>
        <dbReference type="EMBL" id="ALU28816.1"/>
    </source>
</evidence>
<organism evidence="2 3">
    <name type="scientific">Sulfolobus acidocaldarius</name>
    <dbReference type="NCBI Taxonomy" id="2285"/>
    <lineage>
        <taxon>Archaea</taxon>
        <taxon>Thermoproteota</taxon>
        <taxon>Thermoprotei</taxon>
        <taxon>Sulfolobales</taxon>
        <taxon>Sulfolobaceae</taxon>
        <taxon>Sulfolobus</taxon>
    </lineage>
</organism>
<dbReference type="GeneID" id="14551444"/>
<evidence type="ECO:0000313" key="3">
    <source>
        <dbReference type="Proteomes" id="UP000060043"/>
    </source>
</evidence>
<dbReference type="EMBL" id="CP013695">
    <property type="protein sequence ID" value="ALU31536.1"/>
    <property type="molecule type" value="Genomic_DNA"/>
</dbReference>
<evidence type="ECO:0000313" key="2">
    <source>
        <dbReference type="EMBL" id="ALU31536.1"/>
    </source>
</evidence>
<evidence type="ECO:0000313" key="4">
    <source>
        <dbReference type="Proteomes" id="UP000065473"/>
    </source>
</evidence>
<dbReference type="EMBL" id="CP013694">
    <property type="protein sequence ID" value="ALU28816.1"/>
    <property type="molecule type" value="Genomic_DNA"/>
</dbReference>